<protein>
    <recommendedName>
        <fullName evidence="4">Leucine-rich repeat domain-containing protein</fullName>
    </recommendedName>
</protein>
<organism evidence="2 3">
    <name type="scientific">Alienimonas chondri</name>
    <dbReference type="NCBI Taxonomy" id="2681879"/>
    <lineage>
        <taxon>Bacteria</taxon>
        <taxon>Pseudomonadati</taxon>
        <taxon>Planctomycetota</taxon>
        <taxon>Planctomycetia</taxon>
        <taxon>Planctomycetales</taxon>
        <taxon>Planctomycetaceae</taxon>
        <taxon>Alienimonas</taxon>
    </lineage>
</organism>
<evidence type="ECO:0000313" key="2">
    <source>
        <dbReference type="EMBL" id="NNJ24867.1"/>
    </source>
</evidence>
<evidence type="ECO:0008006" key="4">
    <source>
        <dbReference type="Google" id="ProtNLM"/>
    </source>
</evidence>
<dbReference type="InterPro" id="IPR051341">
    <property type="entry name" value="Zyg-11_UBL_adapter"/>
</dbReference>
<keyword evidence="3" id="KW-1185">Reference proteome</keyword>
<dbReference type="EMBL" id="WTPX01000019">
    <property type="protein sequence ID" value="NNJ24867.1"/>
    <property type="molecule type" value="Genomic_DNA"/>
</dbReference>
<comment type="caution">
    <text evidence="2">The sequence shown here is derived from an EMBL/GenBank/DDBJ whole genome shotgun (WGS) entry which is preliminary data.</text>
</comment>
<dbReference type="Pfam" id="PF13516">
    <property type="entry name" value="LRR_6"/>
    <property type="match status" value="1"/>
</dbReference>
<dbReference type="Gene3D" id="3.80.10.10">
    <property type="entry name" value="Ribonuclease Inhibitor"/>
    <property type="match status" value="1"/>
</dbReference>
<name>A0ABX1V9U5_9PLAN</name>
<dbReference type="InterPro" id="IPR001611">
    <property type="entry name" value="Leu-rich_rpt"/>
</dbReference>
<feature type="compositionally biased region" description="Pro residues" evidence="1">
    <location>
        <begin position="199"/>
        <end position="211"/>
    </location>
</feature>
<dbReference type="PANTHER" id="PTHR12904:SF23">
    <property type="entry name" value="PROTEIN ZER-1 HOMOLOG"/>
    <property type="match status" value="1"/>
</dbReference>
<accession>A0ABX1V9U5</accession>
<feature type="region of interest" description="Disordered" evidence="1">
    <location>
        <begin position="184"/>
        <end position="217"/>
    </location>
</feature>
<dbReference type="Proteomes" id="UP000609651">
    <property type="component" value="Unassembled WGS sequence"/>
</dbReference>
<dbReference type="InterPro" id="IPR032675">
    <property type="entry name" value="LRR_dom_sf"/>
</dbReference>
<dbReference type="SUPFAM" id="SSF52047">
    <property type="entry name" value="RNI-like"/>
    <property type="match status" value="1"/>
</dbReference>
<sequence length="217" mass="23352">MMPLAACLAAALLTPLGQSPDDPADVPPLSDADRAAIAAVEALGGQVVPLSQTDARLDVSYHLGDVKLEAKHLDALVPLANRLRELNLRGTAFDDKLSRKLTLLPTLRRLHLERTKITDDALVAVGTLEKLEYLNLYGTAVTDAGLPNLRALPDLRSLYLWDTQVTTDGVLALREALPETEFVGVELPPEPKGAVVAPKPEPAEPTEPPQPPEEETE</sequence>
<evidence type="ECO:0000256" key="1">
    <source>
        <dbReference type="SAM" id="MobiDB-lite"/>
    </source>
</evidence>
<proteinExistence type="predicted"/>
<dbReference type="PANTHER" id="PTHR12904">
    <property type="match status" value="1"/>
</dbReference>
<reference evidence="2 3" key="1">
    <citation type="journal article" date="2020" name="Syst. Appl. Microbiol.">
        <title>Alienimonas chondri sp. nov., a novel planctomycete isolated from the biofilm of the red alga Chondrus crispus.</title>
        <authorList>
            <person name="Vitorino I."/>
            <person name="Albuquerque L."/>
            <person name="Wiegand S."/>
            <person name="Kallscheuer N."/>
            <person name="da Costa M.S."/>
            <person name="Lobo-da-Cunha A."/>
            <person name="Jogler C."/>
            <person name="Lage O.M."/>
        </authorList>
    </citation>
    <scope>NUCLEOTIDE SEQUENCE [LARGE SCALE GENOMIC DNA]</scope>
    <source>
        <strain evidence="2 3">LzC2</strain>
    </source>
</reference>
<gene>
    <name evidence="2" type="ORF">LzC2_09280</name>
</gene>
<evidence type="ECO:0000313" key="3">
    <source>
        <dbReference type="Proteomes" id="UP000609651"/>
    </source>
</evidence>